<evidence type="ECO:0000313" key="1">
    <source>
        <dbReference type="EMBL" id="KAG8180600.1"/>
    </source>
</evidence>
<name>A0AAV6U8M4_9ARAC</name>
<dbReference type="AlphaFoldDB" id="A0AAV6U8M4"/>
<reference evidence="1 2" key="1">
    <citation type="journal article" date="2022" name="Nat. Ecol. Evol.">
        <title>A masculinizing supergene underlies an exaggerated male reproductive morph in a spider.</title>
        <authorList>
            <person name="Hendrickx F."/>
            <person name="De Corte Z."/>
            <person name="Sonet G."/>
            <person name="Van Belleghem S.M."/>
            <person name="Kostlbacher S."/>
            <person name="Vangestel C."/>
        </authorList>
    </citation>
    <scope>NUCLEOTIDE SEQUENCE [LARGE SCALE GENOMIC DNA]</scope>
    <source>
        <strain evidence="1">W744_W776</strain>
    </source>
</reference>
<evidence type="ECO:0000313" key="2">
    <source>
        <dbReference type="Proteomes" id="UP000827092"/>
    </source>
</evidence>
<organism evidence="1 2">
    <name type="scientific">Oedothorax gibbosus</name>
    <dbReference type="NCBI Taxonomy" id="931172"/>
    <lineage>
        <taxon>Eukaryota</taxon>
        <taxon>Metazoa</taxon>
        <taxon>Ecdysozoa</taxon>
        <taxon>Arthropoda</taxon>
        <taxon>Chelicerata</taxon>
        <taxon>Arachnida</taxon>
        <taxon>Araneae</taxon>
        <taxon>Araneomorphae</taxon>
        <taxon>Entelegynae</taxon>
        <taxon>Araneoidea</taxon>
        <taxon>Linyphiidae</taxon>
        <taxon>Erigoninae</taxon>
        <taxon>Oedothorax</taxon>
    </lineage>
</organism>
<sequence length="101" mass="11413">MSAAVVVLRRRRKCKIERYRAVRGNAMDLSEREFIKKFRLSKLAFLHVCDMLQGDLHLKTTGYSVELQCHAGQVAPMIPVSGADAALERKWLPSEVGRLTS</sequence>
<protein>
    <submittedName>
        <fullName evidence="1">Uncharacterized protein</fullName>
    </submittedName>
</protein>
<accession>A0AAV6U8M4</accession>
<dbReference type="EMBL" id="JAFNEN010000559">
    <property type="protein sequence ID" value="KAG8180600.1"/>
    <property type="molecule type" value="Genomic_DNA"/>
</dbReference>
<proteinExistence type="predicted"/>
<dbReference type="Proteomes" id="UP000827092">
    <property type="component" value="Unassembled WGS sequence"/>
</dbReference>
<comment type="caution">
    <text evidence="1">The sequence shown here is derived from an EMBL/GenBank/DDBJ whole genome shotgun (WGS) entry which is preliminary data.</text>
</comment>
<gene>
    <name evidence="1" type="ORF">JTE90_018218</name>
</gene>
<keyword evidence="2" id="KW-1185">Reference proteome</keyword>